<evidence type="ECO:0000313" key="4">
    <source>
        <dbReference type="Proteomes" id="UP000521872"/>
    </source>
</evidence>
<evidence type="ECO:0000256" key="1">
    <source>
        <dbReference type="SAM" id="MobiDB-lite"/>
    </source>
</evidence>
<dbReference type="Gene3D" id="3.30.160.60">
    <property type="entry name" value="Classic Zinc Finger"/>
    <property type="match status" value="1"/>
</dbReference>
<organism evidence="3 4">
    <name type="scientific">Agrocybe pediades</name>
    <dbReference type="NCBI Taxonomy" id="84607"/>
    <lineage>
        <taxon>Eukaryota</taxon>
        <taxon>Fungi</taxon>
        <taxon>Dikarya</taxon>
        <taxon>Basidiomycota</taxon>
        <taxon>Agaricomycotina</taxon>
        <taxon>Agaricomycetes</taxon>
        <taxon>Agaricomycetidae</taxon>
        <taxon>Agaricales</taxon>
        <taxon>Agaricineae</taxon>
        <taxon>Strophariaceae</taxon>
        <taxon>Agrocybe</taxon>
    </lineage>
</organism>
<dbReference type="Proteomes" id="UP000521872">
    <property type="component" value="Unassembled WGS sequence"/>
</dbReference>
<accession>A0A8H4VL91</accession>
<evidence type="ECO:0000259" key="2">
    <source>
        <dbReference type="SMART" id="SM00355"/>
    </source>
</evidence>
<evidence type="ECO:0000313" key="3">
    <source>
        <dbReference type="EMBL" id="KAF4613737.1"/>
    </source>
</evidence>
<keyword evidence="4" id="KW-1185">Reference proteome</keyword>
<name>A0A8H4VL91_9AGAR</name>
<feature type="domain" description="C2H2-type" evidence="2">
    <location>
        <begin position="243"/>
        <end position="269"/>
    </location>
</feature>
<feature type="region of interest" description="Disordered" evidence="1">
    <location>
        <begin position="57"/>
        <end position="231"/>
    </location>
</feature>
<feature type="compositionally biased region" description="Low complexity" evidence="1">
    <location>
        <begin position="137"/>
        <end position="146"/>
    </location>
</feature>
<dbReference type="EMBL" id="JAACJL010000045">
    <property type="protein sequence ID" value="KAF4613737.1"/>
    <property type="molecule type" value="Genomic_DNA"/>
</dbReference>
<sequence>MIELLTTFPSPYTMASTILMNEALALMLDPLARLRDLIARNNGKVPKVSIFDQGEDEAHDSDDLHANNYEDHHDSLTTSESYSSEEDESSETGSMVDSRNSESDSEASSLPQESFHENQSVYYSSSDEEYEPPTNQRSTSVCSSDSESSKKRKRRSVKFDSDSASEEDSDYCPDFDATEYRSPRKRTRSTGRTNSRQKALPTVPLSEHLQIEKSRGTDATTDKSGAQKSNWKVYTGPDGRPRYLCGLDGCTQKTKSTGDMRRHRKIKKHQDKSYFCPICSLSYTREDALIRHWKKIPRCGRALRKTHFPVKTA</sequence>
<dbReference type="InterPro" id="IPR013087">
    <property type="entry name" value="Znf_C2H2_type"/>
</dbReference>
<feature type="compositionally biased region" description="Polar residues" evidence="1">
    <location>
        <begin position="217"/>
        <end position="231"/>
    </location>
</feature>
<gene>
    <name evidence="3" type="ORF">D9613_008104</name>
</gene>
<comment type="caution">
    <text evidence="3">The sequence shown here is derived from an EMBL/GenBank/DDBJ whole genome shotgun (WGS) entry which is preliminary data.</text>
</comment>
<feature type="compositionally biased region" description="Basic and acidic residues" evidence="1">
    <location>
        <begin position="61"/>
        <end position="75"/>
    </location>
</feature>
<dbReference type="AlphaFoldDB" id="A0A8H4VL91"/>
<feature type="domain" description="C2H2-type" evidence="2">
    <location>
        <begin position="274"/>
        <end position="294"/>
    </location>
</feature>
<feature type="compositionally biased region" description="Acidic residues" evidence="1">
    <location>
        <begin position="163"/>
        <end position="177"/>
    </location>
</feature>
<protein>
    <recommendedName>
        <fullName evidence="2">C2H2-type domain-containing protein</fullName>
    </recommendedName>
</protein>
<proteinExistence type="predicted"/>
<reference evidence="3 4" key="1">
    <citation type="submission" date="2019-12" db="EMBL/GenBank/DDBJ databases">
        <authorList>
            <person name="Floudas D."/>
            <person name="Bentzer J."/>
            <person name="Ahren D."/>
            <person name="Johansson T."/>
            <person name="Persson P."/>
            <person name="Tunlid A."/>
        </authorList>
    </citation>
    <scope>NUCLEOTIDE SEQUENCE [LARGE SCALE GENOMIC DNA]</scope>
    <source>
        <strain evidence="3 4">CBS 102.39</strain>
    </source>
</reference>
<dbReference type="SMART" id="SM00355">
    <property type="entry name" value="ZnF_C2H2"/>
    <property type="match status" value="2"/>
</dbReference>